<organism evidence="3 4">
    <name type="scientific">Polarella glacialis</name>
    <name type="common">Dinoflagellate</name>
    <dbReference type="NCBI Taxonomy" id="89957"/>
    <lineage>
        <taxon>Eukaryota</taxon>
        <taxon>Sar</taxon>
        <taxon>Alveolata</taxon>
        <taxon>Dinophyceae</taxon>
        <taxon>Suessiales</taxon>
        <taxon>Suessiaceae</taxon>
        <taxon>Polarella</taxon>
    </lineage>
</organism>
<feature type="compositionally biased region" description="Basic and acidic residues" evidence="2">
    <location>
        <begin position="115"/>
        <end position="126"/>
    </location>
</feature>
<dbReference type="GO" id="GO:0035516">
    <property type="term" value="F:broad specificity oxidative DNA demethylase activity"/>
    <property type="evidence" value="ECO:0007669"/>
    <property type="project" value="TreeGrafter"/>
</dbReference>
<dbReference type="Proteomes" id="UP000654075">
    <property type="component" value="Unassembled WGS sequence"/>
</dbReference>
<accession>A0A813EGQ9</accession>
<reference evidence="3" key="1">
    <citation type="submission" date="2021-02" db="EMBL/GenBank/DDBJ databases">
        <authorList>
            <person name="Dougan E. K."/>
            <person name="Rhodes N."/>
            <person name="Thang M."/>
            <person name="Chan C."/>
        </authorList>
    </citation>
    <scope>NUCLEOTIDE SEQUENCE</scope>
</reference>
<dbReference type="Gene3D" id="2.60.120.590">
    <property type="entry name" value="Alpha-ketoglutarate-dependent dioxygenase AlkB-like"/>
    <property type="match status" value="1"/>
</dbReference>
<evidence type="ECO:0000256" key="2">
    <source>
        <dbReference type="SAM" id="MobiDB-lite"/>
    </source>
</evidence>
<evidence type="ECO:0000256" key="1">
    <source>
        <dbReference type="PIRSR" id="PIRSR604574-2"/>
    </source>
</evidence>
<dbReference type="GO" id="GO:0005737">
    <property type="term" value="C:cytoplasm"/>
    <property type="evidence" value="ECO:0007669"/>
    <property type="project" value="TreeGrafter"/>
</dbReference>
<sequence length="260" mass="28808">MEEATNGSGDAYHELEMLWRGVRDYESLLREPLVNEPWVSDLLHDFGADQRCERLPAVGKQEAFRLHCGPEGGHVFLCPAALSPETQGALLEAVLTDWALPPNRSNLWPPAAPKLDQDQQDRGDVEDRAEEAADVLRSGLTDFIGRKLSYFSRKPGASSSESSSSMGGSVVDRLRWVTLGRQYDWSARCYLEDEPTPLPELLVWLAEDVVSTLPLPTVEDGRSSHSFEAAICNLYHAARRPSDRLGGHRDDVEPDASSPL</sequence>
<dbReference type="InterPro" id="IPR037151">
    <property type="entry name" value="AlkB-like_sf"/>
</dbReference>
<dbReference type="InterPro" id="IPR004574">
    <property type="entry name" value="Alkb"/>
</dbReference>
<name>A0A813EGQ9_POLGL</name>
<dbReference type="GO" id="GO:0008198">
    <property type="term" value="F:ferrous iron binding"/>
    <property type="evidence" value="ECO:0007669"/>
    <property type="project" value="TreeGrafter"/>
</dbReference>
<evidence type="ECO:0000313" key="3">
    <source>
        <dbReference type="EMBL" id="CAE8598112.1"/>
    </source>
</evidence>
<gene>
    <name evidence="3" type="ORF">PGLA1383_LOCUS16525</name>
</gene>
<comment type="cofactor">
    <cofactor evidence="1">
        <name>Fe(2+)</name>
        <dbReference type="ChEBI" id="CHEBI:29033"/>
    </cofactor>
    <text evidence="1">Binds 1 Fe(2+) ion per subunit.</text>
</comment>
<dbReference type="PANTHER" id="PTHR16557:SF11">
    <property type="entry name" value="ALPHA-KETOGLUTARATE-DEPENDENT DIOXYGENASE ALKB"/>
    <property type="match status" value="1"/>
</dbReference>
<dbReference type="GO" id="GO:0035515">
    <property type="term" value="F:oxidative RNA demethylase activity"/>
    <property type="evidence" value="ECO:0007669"/>
    <property type="project" value="TreeGrafter"/>
</dbReference>
<keyword evidence="4" id="KW-1185">Reference proteome</keyword>
<feature type="region of interest" description="Disordered" evidence="2">
    <location>
        <begin position="106"/>
        <end position="128"/>
    </location>
</feature>
<dbReference type="OrthoDB" id="419529at2759"/>
<protein>
    <submittedName>
        <fullName evidence="3">Uncharacterized protein</fullName>
    </submittedName>
</protein>
<keyword evidence="1" id="KW-0408">Iron</keyword>
<dbReference type="AlphaFoldDB" id="A0A813EGQ9"/>
<dbReference type="SUPFAM" id="SSF51197">
    <property type="entry name" value="Clavaminate synthase-like"/>
    <property type="match status" value="1"/>
</dbReference>
<comment type="caution">
    <text evidence="3">The sequence shown here is derived from an EMBL/GenBank/DDBJ whole genome shotgun (WGS) entry which is preliminary data.</text>
</comment>
<feature type="binding site" evidence="1">
    <location>
        <position position="250"/>
    </location>
    <ligand>
        <name>Fe cation</name>
        <dbReference type="ChEBI" id="CHEBI:24875"/>
        <note>catalytic</note>
    </ligand>
</feature>
<dbReference type="GO" id="GO:0035513">
    <property type="term" value="P:oxidative RNA demethylation"/>
    <property type="evidence" value="ECO:0007669"/>
    <property type="project" value="TreeGrafter"/>
</dbReference>
<evidence type="ECO:0000313" key="4">
    <source>
        <dbReference type="Proteomes" id="UP000654075"/>
    </source>
</evidence>
<dbReference type="PANTHER" id="PTHR16557">
    <property type="entry name" value="ALKYLATED DNA REPAIR PROTEIN ALKB-RELATED"/>
    <property type="match status" value="1"/>
</dbReference>
<feature type="non-terminal residue" evidence="3">
    <location>
        <position position="260"/>
    </location>
</feature>
<feature type="binding site" evidence="1">
    <location>
        <position position="248"/>
    </location>
    <ligand>
        <name>Fe cation</name>
        <dbReference type="ChEBI" id="CHEBI:24875"/>
        <note>catalytic</note>
    </ligand>
</feature>
<dbReference type="EMBL" id="CAJNNV010010041">
    <property type="protein sequence ID" value="CAE8598112.1"/>
    <property type="molecule type" value="Genomic_DNA"/>
</dbReference>
<keyword evidence="1" id="KW-0479">Metal-binding</keyword>
<proteinExistence type="predicted"/>